<proteinExistence type="predicted"/>
<reference evidence="2" key="1">
    <citation type="submission" date="2020-11" db="EMBL/GenBank/DDBJ databases">
        <authorList>
            <consortium name="DOE Joint Genome Institute"/>
            <person name="Ahrendt S."/>
            <person name="Riley R."/>
            <person name="Andreopoulos W."/>
            <person name="Labutti K."/>
            <person name="Pangilinan J."/>
            <person name="Ruiz-Duenas F.J."/>
            <person name="Barrasa J.M."/>
            <person name="Sanchez-Garcia M."/>
            <person name="Camarero S."/>
            <person name="Miyauchi S."/>
            <person name="Serrano A."/>
            <person name="Linde D."/>
            <person name="Babiker R."/>
            <person name="Drula E."/>
            <person name="Ayuso-Fernandez I."/>
            <person name="Pacheco R."/>
            <person name="Padilla G."/>
            <person name="Ferreira P."/>
            <person name="Barriuso J."/>
            <person name="Kellner H."/>
            <person name="Castanera R."/>
            <person name="Alfaro M."/>
            <person name="Ramirez L."/>
            <person name="Pisabarro A.G."/>
            <person name="Kuo A."/>
            <person name="Tritt A."/>
            <person name="Lipzen A."/>
            <person name="He G."/>
            <person name="Yan M."/>
            <person name="Ng V."/>
            <person name="Cullen D."/>
            <person name="Martin F."/>
            <person name="Rosso M.-N."/>
            <person name="Henrissat B."/>
            <person name="Hibbett D."/>
            <person name="Martinez A.T."/>
            <person name="Grigoriev I.V."/>
        </authorList>
    </citation>
    <scope>NUCLEOTIDE SEQUENCE</scope>
    <source>
        <strain evidence="2">MF-IS2</strain>
    </source>
</reference>
<dbReference type="Proteomes" id="UP000807342">
    <property type="component" value="Unassembled WGS sequence"/>
</dbReference>
<evidence type="ECO:0000313" key="3">
    <source>
        <dbReference type="Proteomes" id="UP000807342"/>
    </source>
</evidence>
<feature type="domain" description="Cobalamin-independent methionine synthase MetE C-terminal/archaeal" evidence="1">
    <location>
        <begin position="176"/>
        <end position="372"/>
    </location>
</feature>
<keyword evidence="3" id="KW-1185">Reference proteome</keyword>
<dbReference type="GO" id="GO:0003871">
    <property type="term" value="F:5-methyltetrahydropteroyltriglutamate-homocysteine S-methyltransferase activity"/>
    <property type="evidence" value="ECO:0007669"/>
    <property type="project" value="InterPro"/>
</dbReference>
<dbReference type="EMBL" id="MU151051">
    <property type="protein sequence ID" value="KAF9455097.1"/>
    <property type="molecule type" value="Genomic_DNA"/>
</dbReference>
<organism evidence="2 3">
    <name type="scientific">Macrolepiota fuliginosa MF-IS2</name>
    <dbReference type="NCBI Taxonomy" id="1400762"/>
    <lineage>
        <taxon>Eukaryota</taxon>
        <taxon>Fungi</taxon>
        <taxon>Dikarya</taxon>
        <taxon>Basidiomycota</taxon>
        <taxon>Agaricomycotina</taxon>
        <taxon>Agaricomycetes</taxon>
        <taxon>Agaricomycetidae</taxon>
        <taxon>Agaricales</taxon>
        <taxon>Agaricineae</taxon>
        <taxon>Agaricaceae</taxon>
        <taxon>Macrolepiota</taxon>
    </lineage>
</organism>
<dbReference type="Pfam" id="PF01717">
    <property type="entry name" value="Meth_synt_2"/>
    <property type="match status" value="1"/>
</dbReference>
<dbReference type="OrthoDB" id="7772923at2759"/>
<dbReference type="InterPro" id="IPR002629">
    <property type="entry name" value="Met_Synth_C/arc"/>
</dbReference>
<dbReference type="PANTHER" id="PTHR43844:SF2">
    <property type="entry name" value="SYNTHASE, VITAMIN-B12 INDEPENDENT, PUTATIVE (AFU_ORTHOLOGUE AFUA_3G12060)-RELATED"/>
    <property type="match status" value="1"/>
</dbReference>
<dbReference type="PANTHER" id="PTHR43844">
    <property type="entry name" value="METHIONINE SYNTHASE"/>
    <property type="match status" value="1"/>
</dbReference>
<dbReference type="GO" id="GO:0009086">
    <property type="term" value="P:methionine biosynthetic process"/>
    <property type="evidence" value="ECO:0007669"/>
    <property type="project" value="InterPro"/>
</dbReference>
<dbReference type="CDD" id="cd03311">
    <property type="entry name" value="CIMS_C_terminal_like"/>
    <property type="match status" value="1"/>
</dbReference>
<dbReference type="GO" id="GO:0008270">
    <property type="term" value="F:zinc ion binding"/>
    <property type="evidence" value="ECO:0007669"/>
    <property type="project" value="InterPro"/>
</dbReference>
<dbReference type="Gene3D" id="3.20.20.210">
    <property type="match status" value="1"/>
</dbReference>
<evidence type="ECO:0000259" key="1">
    <source>
        <dbReference type="Pfam" id="PF01717"/>
    </source>
</evidence>
<dbReference type="SUPFAM" id="SSF51726">
    <property type="entry name" value="UROD/MetE-like"/>
    <property type="match status" value="1"/>
</dbReference>
<name>A0A9P5XR92_9AGAR</name>
<evidence type="ECO:0000313" key="2">
    <source>
        <dbReference type="EMBL" id="KAF9455097.1"/>
    </source>
</evidence>
<dbReference type="InterPro" id="IPR038071">
    <property type="entry name" value="UROD/MetE-like_sf"/>
</dbReference>
<dbReference type="AlphaFoldDB" id="A0A9P5XR92"/>
<comment type="caution">
    <text evidence="2">The sequence shown here is derived from an EMBL/GenBank/DDBJ whole genome shotgun (WGS) entry which is preliminary data.</text>
</comment>
<sequence length="403" mass="46378">MPCTSALHLRPPFRADHVGSLLRSSALYEKRHLFEKGKCSVEELKLAEDEAIRDVVDLQRKAGMKTITDGELRRSMFFEGVFENLEGMQYIPNREFALMTSRYIPHIEMMYDAGILEAESVYCNGKIRRAKPFHVDEFKFLKTLVAPEEVKFLKVTMCAPSWFHQRHGSDHTYDLSVYRNDDEYFDDIGQAYRAEIKELYYLGCRHIQIDDPTFCYFCNDRMIAQMEATGVDHEALLDTYIRAINICTAERPNDLTISVHMCRGNFRGGMHFTEGSYARIAAKLFRELDVDTYYLEYDTPRAGDFTPLKYLPLDKVVVLGLVTTKSPKLESMKGLKSRINEAVDVLCHGIPKRSRNIALRQLCVSPQCGFASVWQGNPLTEDDELRKLTLVTEIARQVWEDAC</sequence>
<accession>A0A9P5XR92</accession>
<protein>
    <submittedName>
        <fullName evidence="2">UROD/MetE-like protein</fullName>
    </submittedName>
</protein>
<gene>
    <name evidence="2" type="ORF">P691DRAFT_716313</name>
</gene>